<dbReference type="PROSITE" id="PS01164">
    <property type="entry name" value="COPPER_AMINE_OXID_1"/>
    <property type="match status" value="1"/>
</dbReference>
<evidence type="ECO:0000313" key="14">
    <source>
        <dbReference type="EMBL" id="KAJ7393513.1"/>
    </source>
</evidence>
<dbReference type="SUPFAM" id="SSF49998">
    <property type="entry name" value="Amine oxidase catalytic domain"/>
    <property type="match status" value="1"/>
</dbReference>
<feature type="region of interest" description="Disordered" evidence="9">
    <location>
        <begin position="51"/>
        <end position="89"/>
    </location>
</feature>
<dbReference type="InterPro" id="IPR049947">
    <property type="entry name" value="Cu_Am_Ox_Cu-bd"/>
</dbReference>
<dbReference type="GO" id="GO:0008131">
    <property type="term" value="F:primary methylamine oxidase activity"/>
    <property type="evidence" value="ECO:0007669"/>
    <property type="project" value="InterPro"/>
</dbReference>
<organism evidence="14 15">
    <name type="scientific">Desmophyllum pertusum</name>
    <dbReference type="NCBI Taxonomy" id="174260"/>
    <lineage>
        <taxon>Eukaryota</taxon>
        <taxon>Metazoa</taxon>
        <taxon>Cnidaria</taxon>
        <taxon>Anthozoa</taxon>
        <taxon>Hexacorallia</taxon>
        <taxon>Scleractinia</taxon>
        <taxon>Caryophylliina</taxon>
        <taxon>Caryophylliidae</taxon>
        <taxon>Desmophyllum</taxon>
    </lineage>
</organism>
<reference evidence="14" key="1">
    <citation type="submission" date="2023-01" db="EMBL/GenBank/DDBJ databases">
        <title>Genome assembly of the deep-sea coral Lophelia pertusa.</title>
        <authorList>
            <person name="Herrera S."/>
            <person name="Cordes E."/>
        </authorList>
    </citation>
    <scope>NUCLEOTIDE SEQUENCE</scope>
    <source>
        <strain evidence="14">USNM1676648</strain>
        <tissue evidence="14">Polyp</tissue>
    </source>
</reference>
<keyword evidence="4 8" id="KW-0560">Oxidoreductase</keyword>
<dbReference type="EC" id="1.4.3.-" evidence="8"/>
<dbReference type="InterPro" id="IPR000269">
    <property type="entry name" value="Cu_amine_oxidase"/>
</dbReference>
<dbReference type="EMBL" id="MU825398">
    <property type="protein sequence ID" value="KAJ7393513.1"/>
    <property type="molecule type" value="Genomic_DNA"/>
</dbReference>
<dbReference type="InterPro" id="IPR016182">
    <property type="entry name" value="Cu_amine_oxidase_N-reg"/>
</dbReference>
<dbReference type="AlphaFoldDB" id="A0A9X0A4X5"/>
<dbReference type="PANTHER" id="PTHR10638">
    <property type="entry name" value="COPPER AMINE OXIDASE"/>
    <property type="match status" value="1"/>
</dbReference>
<evidence type="ECO:0000256" key="4">
    <source>
        <dbReference type="ARBA" id="ARBA00023002"/>
    </source>
</evidence>
<keyword evidence="5 8" id="KW-0186">Copper</keyword>
<evidence type="ECO:0000259" key="11">
    <source>
        <dbReference type="Pfam" id="PF01179"/>
    </source>
</evidence>
<dbReference type="GO" id="GO:0005507">
    <property type="term" value="F:copper ion binding"/>
    <property type="evidence" value="ECO:0007669"/>
    <property type="project" value="InterPro"/>
</dbReference>
<dbReference type="Pfam" id="PF02727">
    <property type="entry name" value="Cu_amine_oxidN2"/>
    <property type="match status" value="1"/>
</dbReference>
<evidence type="ECO:0000313" key="15">
    <source>
        <dbReference type="Proteomes" id="UP001163046"/>
    </source>
</evidence>
<evidence type="ECO:0000256" key="1">
    <source>
        <dbReference type="ARBA" id="ARBA00007983"/>
    </source>
</evidence>
<comment type="cofactor">
    <cofactor evidence="8">
        <name>Cu cation</name>
        <dbReference type="ChEBI" id="CHEBI:23378"/>
    </cofactor>
    <text evidence="8">Contains 1 topaquinone per subunit.</text>
</comment>
<dbReference type="Pfam" id="PF01179">
    <property type="entry name" value="Cu_amine_oxid"/>
    <property type="match status" value="1"/>
</dbReference>
<feature type="domain" description="Copper amine oxidase N2-terminal" evidence="12">
    <location>
        <begin position="98"/>
        <end position="176"/>
    </location>
</feature>
<feature type="transmembrane region" description="Helical" evidence="10">
    <location>
        <begin position="21"/>
        <end position="45"/>
    </location>
</feature>
<dbReference type="InterPro" id="IPR015800">
    <property type="entry name" value="Cu_amine_oxidase_N2"/>
</dbReference>
<keyword evidence="10" id="KW-1133">Transmembrane helix</keyword>
<dbReference type="OrthoDB" id="5379943at2759"/>
<gene>
    <name evidence="14" type="primary">AOC1_4</name>
    <name evidence="14" type="ORF">OS493_006497</name>
</gene>
<keyword evidence="10" id="KW-0812">Transmembrane</keyword>
<dbReference type="Gene3D" id="3.10.450.40">
    <property type="match status" value="2"/>
</dbReference>
<evidence type="ECO:0000256" key="2">
    <source>
        <dbReference type="ARBA" id="ARBA00022723"/>
    </source>
</evidence>
<evidence type="ECO:0000256" key="9">
    <source>
        <dbReference type="SAM" id="MobiDB-lite"/>
    </source>
</evidence>
<keyword evidence="15" id="KW-1185">Reference proteome</keyword>
<dbReference type="PROSITE" id="PS01165">
    <property type="entry name" value="COPPER_AMINE_OXID_2"/>
    <property type="match status" value="1"/>
</dbReference>
<evidence type="ECO:0000256" key="3">
    <source>
        <dbReference type="ARBA" id="ARBA00022772"/>
    </source>
</evidence>
<keyword evidence="2 8" id="KW-0479">Metal-binding</keyword>
<accession>A0A9X0A4X5</accession>
<evidence type="ECO:0000256" key="10">
    <source>
        <dbReference type="SAM" id="Phobius"/>
    </source>
</evidence>
<comment type="caution">
    <text evidence="14">The sequence shown here is derived from an EMBL/GenBank/DDBJ whole genome shotgun (WGS) entry which is preliminary data.</text>
</comment>
<name>A0A9X0A4X5_9CNID</name>
<feature type="active site" description="Schiff-base intermediate with substrate; via topaquinone" evidence="6">
    <location>
        <position position="516"/>
    </location>
</feature>
<dbReference type="FunFam" id="2.70.98.20:FF:000002">
    <property type="entry name" value="Amine oxidase"/>
    <property type="match status" value="1"/>
</dbReference>
<comment type="PTM">
    <text evidence="7 8">Topaquinone (TPQ) is generated by copper-dependent autoxidation of a specific tyrosyl residue.</text>
</comment>
<feature type="active site" description="Proton acceptor" evidence="6">
    <location>
        <position position="428"/>
    </location>
</feature>
<dbReference type="GO" id="GO:0048038">
    <property type="term" value="F:quinone binding"/>
    <property type="evidence" value="ECO:0007669"/>
    <property type="project" value="InterPro"/>
</dbReference>
<dbReference type="Gene3D" id="2.70.98.20">
    <property type="entry name" value="Copper amine oxidase, catalytic domain"/>
    <property type="match status" value="1"/>
</dbReference>
<evidence type="ECO:0000256" key="6">
    <source>
        <dbReference type="PIRSR" id="PIRSR600269-50"/>
    </source>
</evidence>
<dbReference type="GO" id="GO:0005886">
    <property type="term" value="C:plasma membrane"/>
    <property type="evidence" value="ECO:0007669"/>
    <property type="project" value="TreeGrafter"/>
</dbReference>
<feature type="domain" description="Copper amine oxidase N3-terminal" evidence="13">
    <location>
        <begin position="240"/>
        <end position="303"/>
    </location>
</feature>
<sequence length="814" mass="91855">METTDPMIKKKSTSATSNSPMLWKVLAIVFIVISIALLIALIVVATKRQKSDEHPDKSQANQTSHGAASVESCADGMTSSSKDPPKSAEVFDDLSVDEITAVRDYLLKQAALNLTEFAKATVASSYIYSIQLLPPSKDEVLDYLDNDGAKPERKAIAVVFHGATDPPVVREYIVSPPASPAKHVVRTIPGGQNDSVPFNARPFDFTLEFGALDQAIISGASQKLYKLMYESYDGYTYCATSGKCLQFLFTAPMGFTGEDRYSWIFFIRGDAIGQYLNPIDLMILVDHGGSDISKWNILEVIYNNQTFDTIDELVAKYNNNTITKISIKTPKGEDALFSSYERRGDPQPSKPMRGPKLYEPDGQRYTVNGRHVSYMSWSFDFRMDTYSGIQIYDIKFNGERIVYELSLQEAAATYTGYYPVPSWNNFLDGAWGMGKSSYEMVRGVDCPDTATFFDLVHMFGIGKPQTFRNAVCVFELNTGIPLRRHYDNNFVNGYKFYGGMANQVLILRTVATVYNYDYVFDFIFYQNGVIEVKISASGYIFGAFYDSNMDPYAYKLHEHFTSGTHDHLINYKVDLDVGGRKNSYETIEIGIENITERWFPGPARRRVQKVLKRSVKKSELEAAFKYNFDKPMYLNFFNDAKKNRMGVKKGYRIQLGSMLKQLYPEDWIITPIFSWSLYQMAVTKYKANETQSSSIYNQMSPTVPQLDFRDYLMDDDAILNEDLVAWVTIGVMHVPHSEDLPNTATAANSAHFFIRPFNYFDQDPSIGSTNAILITPTGADPYTFTGQKVERYGTPVGPQCVPKEHKTVFKGVYG</sequence>
<dbReference type="Proteomes" id="UP001163046">
    <property type="component" value="Unassembled WGS sequence"/>
</dbReference>
<dbReference type="InterPro" id="IPR049948">
    <property type="entry name" value="Cu_Am_ox_TPQ-bd"/>
</dbReference>
<dbReference type="FunFam" id="3.10.450.40:FF:000018">
    <property type="entry name" value="Amine oxidase"/>
    <property type="match status" value="1"/>
</dbReference>
<comment type="similarity">
    <text evidence="1 8">Belongs to the copper/topaquinone oxidase family.</text>
</comment>
<evidence type="ECO:0000259" key="13">
    <source>
        <dbReference type="Pfam" id="PF02728"/>
    </source>
</evidence>
<dbReference type="InterPro" id="IPR015802">
    <property type="entry name" value="Cu_amine_oxidase_N3"/>
</dbReference>
<evidence type="ECO:0000256" key="8">
    <source>
        <dbReference type="RuleBase" id="RU000672"/>
    </source>
</evidence>
<dbReference type="GO" id="GO:0009308">
    <property type="term" value="P:amine metabolic process"/>
    <property type="evidence" value="ECO:0007669"/>
    <property type="project" value="UniProtKB-UniRule"/>
</dbReference>
<evidence type="ECO:0000256" key="7">
    <source>
        <dbReference type="PIRSR" id="PIRSR600269-51"/>
    </source>
</evidence>
<dbReference type="SUPFAM" id="SSF54416">
    <property type="entry name" value="Amine oxidase N-terminal region"/>
    <property type="match status" value="2"/>
</dbReference>
<dbReference type="InterPro" id="IPR036460">
    <property type="entry name" value="Cu_amine_oxidase_C_sf"/>
</dbReference>
<protein>
    <recommendedName>
        <fullName evidence="8">Amine oxidase</fullName>
        <ecNumber evidence="8">1.4.3.-</ecNumber>
    </recommendedName>
</protein>
<keyword evidence="3 6" id="KW-0801">TPQ</keyword>
<dbReference type="InterPro" id="IPR015798">
    <property type="entry name" value="Cu_amine_oxidase_C"/>
</dbReference>
<proteinExistence type="inferred from homology"/>
<dbReference type="PRINTS" id="PR00766">
    <property type="entry name" value="CUDAOXIDASE"/>
</dbReference>
<dbReference type="Pfam" id="PF02728">
    <property type="entry name" value="Cu_amine_oxidN3"/>
    <property type="match status" value="1"/>
</dbReference>
<evidence type="ECO:0000256" key="5">
    <source>
        <dbReference type="ARBA" id="ARBA00023008"/>
    </source>
</evidence>
<feature type="domain" description="Copper amine oxidase catalytic" evidence="11">
    <location>
        <begin position="356"/>
        <end position="766"/>
    </location>
</feature>
<feature type="modified residue" description="2',4',5'-topaquinone" evidence="7">
    <location>
        <position position="516"/>
    </location>
</feature>
<evidence type="ECO:0000259" key="12">
    <source>
        <dbReference type="Pfam" id="PF02727"/>
    </source>
</evidence>
<keyword evidence="10" id="KW-0472">Membrane</keyword>
<dbReference type="PANTHER" id="PTHR10638:SF20">
    <property type="entry name" value="AMINE OXIDASE"/>
    <property type="match status" value="1"/>
</dbReference>
<feature type="region of interest" description="Disordered" evidence="9">
    <location>
        <begin position="339"/>
        <end position="358"/>
    </location>
</feature>